<evidence type="ECO:0000313" key="5">
    <source>
        <dbReference type="Proteomes" id="UP000332933"/>
    </source>
</evidence>
<evidence type="ECO:0000313" key="4">
    <source>
        <dbReference type="EMBL" id="VFT95648.1"/>
    </source>
</evidence>
<feature type="compositionally biased region" description="Low complexity" evidence="2">
    <location>
        <begin position="1"/>
        <end position="41"/>
    </location>
</feature>
<protein>
    <submittedName>
        <fullName evidence="4">Aste57867_18916 protein</fullName>
    </submittedName>
</protein>
<reference evidence="4 5" key="1">
    <citation type="submission" date="2019-03" db="EMBL/GenBank/DDBJ databases">
        <authorList>
            <person name="Gaulin E."/>
            <person name="Dumas B."/>
        </authorList>
    </citation>
    <scope>NUCLEOTIDE SEQUENCE [LARGE SCALE GENOMIC DNA]</scope>
    <source>
        <strain evidence="4">CBS 568.67</strain>
    </source>
</reference>
<feature type="region of interest" description="Disordered" evidence="2">
    <location>
        <begin position="402"/>
        <end position="427"/>
    </location>
</feature>
<gene>
    <name evidence="4" type="primary">Aste57867_18916</name>
    <name evidence="3" type="ORF">As57867_018852</name>
    <name evidence="4" type="ORF">ASTE57867_18916</name>
</gene>
<name>A0A485LD08_9STRA</name>
<dbReference type="AlphaFoldDB" id="A0A485LD08"/>
<feature type="coiled-coil region" evidence="1">
    <location>
        <begin position="60"/>
        <end position="121"/>
    </location>
</feature>
<organism evidence="4 5">
    <name type="scientific">Aphanomyces stellatus</name>
    <dbReference type="NCBI Taxonomy" id="120398"/>
    <lineage>
        <taxon>Eukaryota</taxon>
        <taxon>Sar</taxon>
        <taxon>Stramenopiles</taxon>
        <taxon>Oomycota</taxon>
        <taxon>Saprolegniomycetes</taxon>
        <taxon>Saprolegniales</taxon>
        <taxon>Verrucalvaceae</taxon>
        <taxon>Aphanomyces</taxon>
    </lineage>
</organism>
<keyword evidence="5" id="KW-1185">Reference proteome</keyword>
<dbReference type="Proteomes" id="UP000332933">
    <property type="component" value="Unassembled WGS sequence"/>
</dbReference>
<keyword evidence="1" id="KW-0175">Coiled coil</keyword>
<reference evidence="3" key="2">
    <citation type="submission" date="2019-06" db="EMBL/GenBank/DDBJ databases">
        <title>Genomics analysis of Aphanomyces spp. identifies a new class of oomycete effector associated with host adaptation.</title>
        <authorList>
            <person name="Gaulin E."/>
        </authorList>
    </citation>
    <scope>NUCLEOTIDE SEQUENCE</scope>
    <source>
        <strain evidence="3">CBS 578.67</strain>
    </source>
</reference>
<feature type="region of interest" description="Disordered" evidence="2">
    <location>
        <begin position="1"/>
        <end position="44"/>
    </location>
</feature>
<evidence type="ECO:0000313" key="3">
    <source>
        <dbReference type="EMBL" id="KAF0689679.1"/>
    </source>
</evidence>
<evidence type="ECO:0000256" key="1">
    <source>
        <dbReference type="SAM" id="Coils"/>
    </source>
</evidence>
<evidence type="ECO:0000256" key="2">
    <source>
        <dbReference type="SAM" id="MobiDB-lite"/>
    </source>
</evidence>
<dbReference type="EMBL" id="CAADRA010006444">
    <property type="protein sequence ID" value="VFT95648.1"/>
    <property type="molecule type" value="Genomic_DNA"/>
</dbReference>
<dbReference type="OrthoDB" id="69408at2759"/>
<dbReference type="EMBL" id="VJMH01006423">
    <property type="protein sequence ID" value="KAF0689679.1"/>
    <property type="molecule type" value="Genomic_DNA"/>
</dbReference>
<proteinExistence type="predicted"/>
<accession>A0A485LD08</accession>
<sequence length="427" mass="48120">MDSHPLGAAAASAGQLSSKALSMPPPTSTSSLSSAHATGALDAAKAERRLKERQKMQRYRQRLVAKMAFLKDTARRMEDQIRAHTLARRSSRTLLPWEHIANALREERDASSLTNATLKQECHDQTVLLQAMQLWVVRATGILPASPTTGGPTWQNVTLSAHPASRKLGFDWITQYLYHNTERTFHDMGFSSGAAISDFGLDIESPECCQYVWRSQRIFPAPLEYVRDVFARPNIAGQLKGSYLGNTTSLGAIHEIEAQDNEALRALNGRYLHTAWGVNVLVHFLAREFHEPNRCIFVAQNIHDDEALPNSALQRNRLIWLVLDRVGPDQTRVRGLCINSHGFDQHGYVNFEDEARRWGCDVTQYPPHLQVTKFAQQVRQIATRNGSSFGQEFQDSLQRTFDRRHRGNSRSGEAMQIKQETAPEVKL</sequence>